<sequence>MIPTGFSPRRRELLELGSLLPRLVRKHKAITGARRRAVTGASKSTKCV</sequence>
<name>A0A0A9I0J9_ARUDO</name>
<organism evidence="1">
    <name type="scientific">Arundo donax</name>
    <name type="common">Giant reed</name>
    <name type="synonym">Donax arundinaceus</name>
    <dbReference type="NCBI Taxonomy" id="35708"/>
    <lineage>
        <taxon>Eukaryota</taxon>
        <taxon>Viridiplantae</taxon>
        <taxon>Streptophyta</taxon>
        <taxon>Embryophyta</taxon>
        <taxon>Tracheophyta</taxon>
        <taxon>Spermatophyta</taxon>
        <taxon>Magnoliopsida</taxon>
        <taxon>Liliopsida</taxon>
        <taxon>Poales</taxon>
        <taxon>Poaceae</taxon>
        <taxon>PACMAD clade</taxon>
        <taxon>Arundinoideae</taxon>
        <taxon>Arundineae</taxon>
        <taxon>Arundo</taxon>
    </lineage>
</organism>
<protein>
    <submittedName>
        <fullName evidence="1">Uncharacterized protein</fullName>
    </submittedName>
</protein>
<dbReference type="EMBL" id="GBRH01159213">
    <property type="protein sequence ID" value="JAE38683.1"/>
    <property type="molecule type" value="Transcribed_RNA"/>
</dbReference>
<proteinExistence type="predicted"/>
<evidence type="ECO:0000313" key="1">
    <source>
        <dbReference type="EMBL" id="JAE38683.1"/>
    </source>
</evidence>
<accession>A0A0A9I0J9</accession>
<reference evidence="1" key="1">
    <citation type="submission" date="2014-09" db="EMBL/GenBank/DDBJ databases">
        <authorList>
            <person name="Magalhaes I.L.F."/>
            <person name="Oliveira U."/>
            <person name="Santos F.R."/>
            <person name="Vidigal T.H.D.A."/>
            <person name="Brescovit A.D."/>
            <person name="Santos A.J."/>
        </authorList>
    </citation>
    <scope>NUCLEOTIDE SEQUENCE</scope>
    <source>
        <tissue evidence="1">Shoot tissue taken approximately 20 cm above the soil surface</tissue>
    </source>
</reference>
<reference evidence="1" key="2">
    <citation type="journal article" date="2015" name="Data Brief">
        <title>Shoot transcriptome of the giant reed, Arundo donax.</title>
        <authorList>
            <person name="Barrero R.A."/>
            <person name="Guerrero F.D."/>
            <person name="Moolhuijzen P."/>
            <person name="Goolsby J.A."/>
            <person name="Tidwell J."/>
            <person name="Bellgard S.E."/>
            <person name="Bellgard M.I."/>
        </authorList>
    </citation>
    <scope>NUCLEOTIDE SEQUENCE</scope>
    <source>
        <tissue evidence="1">Shoot tissue taken approximately 20 cm above the soil surface</tissue>
    </source>
</reference>
<dbReference type="AlphaFoldDB" id="A0A0A9I0J9"/>